<evidence type="ECO:0000313" key="1">
    <source>
        <dbReference type="EMBL" id="OAD42375.1"/>
    </source>
</evidence>
<organism evidence="1 2">
    <name type="scientific">Polaribacter atrinae</name>
    <dbReference type="NCBI Taxonomy" id="1333662"/>
    <lineage>
        <taxon>Bacteria</taxon>
        <taxon>Pseudomonadati</taxon>
        <taxon>Bacteroidota</taxon>
        <taxon>Flavobacteriia</taxon>
        <taxon>Flavobacteriales</taxon>
        <taxon>Flavobacteriaceae</taxon>
    </lineage>
</organism>
<dbReference type="AlphaFoldDB" id="A0A176T4N4"/>
<dbReference type="STRING" id="1333662.LPB303_14855"/>
<proteinExistence type="predicted"/>
<name>A0A176T4N4_9FLAO</name>
<evidence type="ECO:0000313" key="2">
    <source>
        <dbReference type="Proteomes" id="UP000076923"/>
    </source>
</evidence>
<comment type="caution">
    <text evidence="1">The sequence shown here is derived from an EMBL/GenBank/DDBJ whole genome shotgun (WGS) entry which is preliminary data.</text>
</comment>
<reference evidence="1 2" key="1">
    <citation type="submission" date="2016-02" db="EMBL/GenBank/DDBJ databases">
        <title>Draft genome sequence of Polaribacter atrinae KACC17473.</title>
        <authorList>
            <person name="Shin S.-K."/>
            <person name="Yi H."/>
        </authorList>
    </citation>
    <scope>NUCLEOTIDE SEQUENCE [LARGE SCALE GENOMIC DNA]</scope>
    <source>
        <strain evidence="1 2">KACC 17473</strain>
    </source>
</reference>
<protein>
    <submittedName>
        <fullName evidence="1">Uncharacterized protein</fullName>
    </submittedName>
</protein>
<dbReference type="Proteomes" id="UP000076923">
    <property type="component" value="Unassembled WGS sequence"/>
</dbReference>
<sequence>MMKCLKMSKKHKYFLIFGIITTLFQLQLNSQVLKFKAFSLSTKVKELDDNLDLIWQDWDDWRDNSSLIIIDGKKDRIKIFANKTLVFDIVKYNEEVQDEFYFYCVDDEGNELKLELYKKRTKEGKVYFQFYIRKEDIQAVYNLKLLEDE</sequence>
<keyword evidence="2" id="KW-1185">Reference proteome</keyword>
<gene>
    <name evidence="1" type="ORF">LPB303_14855</name>
</gene>
<dbReference type="EMBL" id="LVWE01000060">
    <property type="protein sequence ID" value="OAD42375.1"/>
    <property type="molecule type" value="Genomic_DNA"/>
</dbReference>
<accession>A0A176T4N4</accession>